<dbReference type="EMBL" id="LQWY01000033">
    <property type="protein sequence ID" value="OAH60751.1"/>
    <property type="molecule type" value="Genomic_DNA"/>
</dbReference>
<evidence type="ECO:0008006" key="3">
    <source>
        <dbReference type="Google" id="ProtNLM"/>
    </source>
</evidence>
<dbReference type="RefSeq" id="WP_063965880.1">
    <property type="nucleotide sequence ID" value="NZ_JBCNAN010000077.1"/>
</dbReference>
<comment type="caution">
    <text evidence="1">The sequence shown here is derived from an EMBL/GenBank/DDBJ whole genome shotgun (WGS) entry which is preliminary data.</text>
</comment>
<sequence length="117" mass="13302">MNLDGMDQLISRINRLANADQYKARALDKAAEHMQQKIAENTPRSARNKNHAADNVIVTKVGDRRLIGYDKDNFYMQMLELGTSKITARPTVAPTFENEIDRAKRIMTEEIQRGLGL</sequence>
<evidence type="ECO:0000313" key="1">
    <source>
        <dbReference type="EMBL" id="OAH60751.1"/>
    </source>
</evidence>
<dbReference type="Proteomes" id="UP000076935">
    <property type="component" value="Unassembled WGS sequence"/>
</dbReference>
<accession>A0A177L7S1</accession>
<dbReference type="InterPro" id="IPR010064">
    <property type="entry name" value="HK97-gp10_tail"/>
</dbReference>
<dbReference type="AlphaFoldDB" id="A0A177L7S1"/>
<name>A0A177L7S1_9BACI</name>
<dbReference type="Pfam" id="PF04883">
    <property type="entry name" value="HK97-gp10_like"/>
    <property type="match status" value="1"/>
</dbReference>
<gene>
    <name evidence="1" type="ORF">AWH49_15540</name>
</gene>
<dbReference type="NCBIfam" id="TIGR01725">
    <property type="entry name" value="phge_HK97_gp10"/>
    <property type="match status" value="1"/>
</dbReference>
<keyword evidence="2" id="KW-1185">Reference proteome</keyword>
<evidence type="ECO:0000313" key="2">
    <source>
        <dbReference type="Proteomes" id="UP000076935"/>
    </source>
</evidence>
<protein>
    <recommendedName>
        <fullName evidence="3">HK97 gp10 family phage protein</fullName>
    </recommendedName>
</protein>
<reference evidence="1 2" key="1">
    <citation type="submission" date="2016-01" db="EMBL/GenBank/DDBJ databases">
        <title>Investigation of taxonomic status of Bacillus aminovorans.</title>
        <authorList>
            <person name="Verma A."/>
            <person name="Pal Y."/>
            <person name="Krishnamurthi S."/>
        </authorList>
    </citation>
    <scope>NUCLEOTIDE SEQUENCE [LARGE SCALE GENOMIC DNA]</scope>
    <source>
        <strain evidence="1 2">DSM 1314</strain>
    </source>
</reference>
<organism evidence="1 2">
    <name type="scientific">Domibacillus aminovorans</name>
    <dbReference type="NCBI Taxonomy" id="29332"/>
    <lineage>
        <taxon>Bacteria</taxon>
        <taxon>Bacillati</taxon>
        <taxon>Bacillota</taxon>
        <taxon>Bacilli</taxon>
        <taxon>Bacillales</taxon>
        <taxon>Bacillaceae</taxon>
        <taxon>Domibacillus</taxon>
    </lineage>
</organism>
<proteinExistence type="predicted"/>